<dbReference type="AlphaFoldDB" id="A0A9P9IK68"/>
<feature type="domain" description="G" evidence="2">
    <location>
        <begin position="13"/>
        <end position="103"/>
    </location>
</feature>
<reference evidence="3" key="1">
    <citation type="journal article" date="2021" name="Nat. Commun.">
        <title>Genetic determinants of endophytism in the Arabidopsis root mycobiome.</title>
        <authorList>
            <person name="Mesny F."/>
            <person name="Miyauchi S."/>
            <person name="Thiergart T."/>
            <person name="Pickel B."/>
            <person name="Atanasova L."/>
            <person name="Karlsson M."/>
            <person name="Huettel B."/>
            <person name="Barry K.W."/>
            <person name="Haridas S."/>
            <person name="Chen C."/>
            <person name="Bauer D."/>
            <person name="Andreopoulos W."/>
            <person name="Pangilinan J."/>
            <person name="LaButti K."/>
            <person name="Riley R."/>
            <person name="Lipzen A."/>
            <person name="Clum A."/>
            <person name="Drula E."/>
            <person name="Henrissat B."/>
            <person name="Kohler A."/>
            <person name="Grigoriev I.V."/>
            <person name="Martin F.M."/>
            <person name="Hacquard S."/>
        </authorList>
    </citation>
    <scope>NUCLEOTIDE SEQUENCE</scope>
    <source>
        <strain evidence="3">MPI-CAGE-CH-0243</strain>
    </source>
</reference>
<dbReference type="Proteomes" id="UP000700596">
    <property type="component" value="Unassembled WGS sequence"/>
</dbReference>
<dbReference type="SUPFAM" id="SSF52540">
    <property type="entry name" value="P-loop containing nucleoside triphosphate hydrolases"/>
    <property type="match status" value="1"/>
</dbReference>
<dbReference type="EMBL" id="JAGMWT010000008">
    <property type="protein sequence ID" value="KAH7123526.1"/>
    <property type="molecule type" value="Genomic_DNA"/>
</dbReference>
<evidence type="ECO:0000256" key="1">
    <source>
        <dbReference type="SAM" id="Coils"/>
    </source>
</evidence>
<evidence type="ECO:0000313" key="4">
    <source>
        <dbReference type="Proteomes" id="UP000700596"/>
    </source>
</evidence>
<evidence type="ECO:0000259" key="2">
    <source>
        <dbReference type="Pfam" id="PF01926"/>
    </source>
</evidence>
<sequence length="358" mass="41868">MMLTRRRSGDVVIAVMGITGSGKTTFVNHFADDQLQIGHTLEACTQFVQVVPCRLLDGQTIWLVDTPGFDDTYRTDTDILREIANWLTASYKNKIRLTGIIYLHRILDVRFGGTAVKNVRMLKKLCGKENLANVVLATTMWANVSEAIGSQREEELKSEQFCWKEMMERGSRVFRHHNKPETGYQIIKYLIDMHQPVTLDIQREMVDKKMDLIDTTAGAEVADIMETMKKKWEEEISSIRKELQEAIARRDDADKKELQQFEKELKMNLERDSEAMRKLQADTDQLHQQMAEKYDTEFKKLQEKIEEQEQQLQNAQNQTTEWKQKYQEDLEKSKKLRKQMQVQQAWQKSLYGQACVMM</sequence>
<dbReference type="GO" id="GO:0016787">
    <property type="term" value="F:hydrolase activity"/>
    <property type="evidence" value="ECO:0007669"/>
    <property type="project" value="UniProtKB-KW"/>
</dbReference>
<protein>
    <submittedName>
        <fullName evidence="3">P-loop containing nucleoside triphosphate hydrolase protein</fullName>
    </submittedName>
</protein>
<dbReference type="InterPro" id="IPR006073">
    <property type="entry name" value="GTP-bd"/>
</dbReference>
<accession>A0A9P9IK68</accession>
<name>A0A9P9IK68_9PLEO</name>
<dbReference type="InterPro" id="IPR027417">
    <property type="entry name" value="P-loop_NTPase"/>
</dbReference>
<gene>
    <name evidence="3" type="ORF">B0J11DRAFT_314020</name>
</gene>
<dbReference type="Pfam" id="PF01926">
    <property type="entry name" value="MMR_HSR1"/>
    <property type="match status" value="1"/>
</dbReference>
<dbReference type="Gene3D" id="3.40.50.300">
    <property type="entry name" value="P-loop containing nucleotide triphosphate hydrolases"/>
    <property type="match status" value="1"/>
</dbReference>
<keyword evidence="3" id="KW-0378">Hydrolase</keyword>
<comment type="caution">
    <text evidence="3">The sequence shown here is derived from an EMBL/GenBank/DDBJ whole genome shotgun (WGS) entry which is preliminary data.</text>
</comment>
<dbReference type="CDD" id="cd00882">
    <property type="entry name" value="Ras_like_GTPase"/>
    <property type="match status" value="1"/>
</dbReference>
<dbReference type="GO" id="GO:0005525">
    <property type="term" value="F:GTP binding"/>
    <property type="evidence" value="ECO:0007669"/>
    <property type="project" value="InterPro"/>
</dbReference>
<proteinExistence type="predicted"/>
<evidence type="ECO:0000313" key="3">
    <source>
        <dbReference type="EMBL" id="KAH7123526.1"/>
    </source>
</evidence>
<keyword evidence="1" id="KW-0175">Coiled coil</keyword>
<keyword evidence="4" id="KW-1185">Reference proteome</keyword>
<organism evidence="3 4">
    <name type="scientific">Dendryphion nanum</name>
    <dbReference type="NCBI Taxonomy" id="256645"/>
    <lineage>
        <taxon>Eukaryota</taxon>
        <taxon>Fungi</taxon>
        <taxon>Dikarya</taxon>
        <taxon>Ascomycota</taxon>
        <taxon>Pezizomycotina</taxon>
        <taxon>Dothideomycetes</taxon>
        <taxon>Pleosporomycetidae</taxon>
        <taxon>Pleosporales</taxon>
        <taxon>Torulaceae</taxon>
        <taxon>Dendryphion</taxon>
    </lineage>
</organism>
<feature type="coiled-coil region" evidence="1">
    <location>
        <begin position="222"/>
        <end position="343"/>
    </location>
</feature>
<dbReference type="OrthoDB" id="8954335at2759"/>